<name>A0AAE3YJR9_9ACTN</name>
<protein>
    <submittedName>
        <fullName evidence="2">Beta-lactamase class A</fullName>
    </submittedName>
</protein>
<dbReference type="GO" id="GO:0046677">
    <property type="term" value="P:response to antibiotic"/>
    <property type="evidence" value="ECO:0007669"/>
    <property type="project" value="InterPro"/>
</dbReference>
<gene>
    <name evidence="2" type="ORF">J2S41_000493</name>
</gene>
<dbReference type="Proteomes" id="UP001183643">
    <property type="component" value="Unassembled WGS sequence"/>
</dbReference>
<organism evidence="2 3">
    <name type="scientific">Catenuloplanes atrovinosus</name>
    <dbReference type="NCBI Taxonomy" id="137266"/>
    <lineage>
        <taxon>Bacteria</taxon>
        <taxon>Bacillati</taxon>
        <taxon>Actinomycetota</taxon>
        <taxon>Actinomycetes</taxon>
        <taxon>Micromonosporales</taxon>
        <taxon>Micromonosporaceae</taxon>
        <taxon>Catenuloplanes</taxon>
    </lineage>
</organism>
<dbReference type="InterPro" id="IPR000871">
    <property type="entry name" value="Beta-lactam_class-A"/>
</dbReference>
<dbReference type="EMBL" id="JAVDYB010000001">
    <property type="protein sequence ID" value="MDR7273715.1"/>
    <property type="molecule type" value="Genomic_DNA"/>
</dbReference>
<proteinExistence type="predicted"/>
<sequence length="297" mass="30646">MPRIPVPFAMLTAIAVAAVVGAIFTVPEVSGDDGGRGGAAPATSAPDPLAEARRAWQVRSDALSAALAGYAAGNPEFGVGLIDNRTGFTYGYLGDRAFETASVAKVDILAAVLLTAQDEGRELTARESRLAGLMIGVSDNAAASSLYDQIGGADGLRAANARLGLTGTVPDDSWGLTRTTPSDAARLISALLVPDGAEGPFSDYSRQTAESLMTSVDADQAWGISAAAKEGERAALKNGWLSRDTEDDTWIVNSAGRITGGDVDLTLVVLSHGNKGFGSGVDHVRKVATMTRERIGL</sequence>
<dbReference type="GO" id="GO:0008800">
    <property type="term" value="F:beta-lactamase activity"/>
    <property type="evidence" value="ECO:0007669"/>
    <property type="project" value="InterPro"/>
</dbReference>
<dbReference type="SUPFAM" id="SSF56601">
    <property type="entry name" value="beta-lactamase/transpeptidase-like"/>
    <property type="match status" value="1"/>
</dbReference>
<evidence type="ECO:0000259" key="1">
    <source>
        <dbReference type="Pfam" id="PF13354"/>
    </source>
</evidence>
<dbReference type="RefSeq" id="WP_310362475.1">
    <property type="nucleotide sequence ID" value="NZ_JAVDYB010000001.1"/>
</dbReference>
<dbReference type="Pfam" id="PF13354">
    <property type="entry name" value="Beta-lactamase2"/>
    <property type="match status" value="1"/>
</dbReference>
<dbReference type="InterPro" id="IPR012338">
    <property type="entry name" value="Beta-lactam/transpept-like"/>
</dbReference>
<keyword evidence="3" id="KW-1185">Reference proteome</keyword>
<dbReference type="PANTHER" id="PTHR35333:SF3">
    <property type="entry name" value="BETA-LACTAMASE-TYPE TRANSPEPTIDASE FOLD CONTAINING PROTEIN"/>
    <property type="match status" value="1"/>
</dbReference>
<dbReference type="AlphaFoldDB" id="A0AAE3YJR9"/>
<comment type="caution">
    <text evidence="2">The sequence shown here is derived from an EMBL/GenBank/DDBJ whole genome shotgun (WGS) entry which is preliminary data.</text>
</comment>
<feature type="domain" description="Beta-lactamase class A catalytic" evidence="1">
    <location>
        <begin position="128"/>
        <end position="253"/>
    </location>
</feature>
<dbReference type="PANTHER" id="PTHR35333">
    <property type="entry name" value="BETA-LACTAMASE"/>
    <property type="match status" value="1"/>
</dbReference>
<dbReference type="Gene3D" id="3.40.710.10">
    <property type="entry name" value="DD-peptidase/beta-lactamase superfamily"/>
    <property type="match status" value="1"/>
</dbReference>
<dbReference type="InterPro" id="IPR045155">
    <property type="entry name" value="Beta-lactam_cat"/>
</dbReference>
<dbReference type="GO" id="GO:0030655">
    <property type="term" value="P:beta-lactam antibiotic catabolic process"/>
    <property type="evidence" value="ECO:0007669"/>
    <property type="project" value="InterPro"/>
</dbReference>
<evidence type="ECO:0000313" key="3">
    <source>
        <dbReference type="Proteomes" id="UP001183643"/>
    </source>
</evidence>
<evidence type="ECO:0000313" key="2">
    <source>
        <dbReference type="EMBL" id="MDR7273715.1"/>
    </source>
</evidence>
<accession>A0AAE3YJR9</accession>
<reference evidence="2" key="1">
    <citation type="submission" date="2023-07" db="EMBL/GenBank/DDBJ databases">
        <title>Sequencing the genomes of 1000 actinobacteria strains.</title>
        <authorList>
            <person name="Klenk H.-P."/>
        </authorList>
    </citation>
    <scope>NUCLEOTIDE SEQUENCE</scope>
    <source>
        <strain evidence="2">DSM 44707</strain>
    </source>
</reference>